<keyword evidence="2" id="KW-1185">Reference proteome</keyword>
<evidence type="ECO:0000313" key="1">
    <source>
        <dbReference type="EMBL" id="KAK3578481.1"/>
    </source>
</evidence>
<name>A0AAE0RS02_9BIVA</name>
<reference evidence="1" key="3">
    <citation type="submission" date="2023-05" db="EMBL/GenBank/DDBJ databases">
        <authorList>
            <person name="Smith C.H."/>
        </authorList>
    </citation>
    <scope>NUCLEOTIDE SEQUENCE</scope>
    <source>
        <strain evidence="1">CHS0354</strain>
        <tissue evidence="1">Mantle</tissue>
    </source>
</reference>
<reference evidence="1" key="2">
    <citation type="journal article" date="2021" name="Genome Biol. Evol.">
        <title>Developing a high-quality reference genome for a parasitic bivalve with doubly uniparental inheritance (Bivalvia: Unionida).</title>
        <authorList>
            <person name="Smith C.H."/>
        </authorList>
    </citation>
    <scope>NUCLEOTIDE SEQUENCE</scope>
    <source>
        <strain evidence="1">CHS0354</strain>
        <tissue evidence="1">Mantle</tissue>
    </source>
</reference>
<proteinExistence type="predicted"/>
<protein>
    <submittedName>
        <fullName evidence="1">Uncharacterized protein</fullName>
    </submittedName>
</protein>
<sequence length="107" mass="12006">MTNLIIRDCYDVDLTLKENDALKLVLLQPNTRAQLQANGRVRLFCLEFAPIGDTADTYQTDIVFLNKLSRFNLGYISILTAPVSAKPLQSTSNITAAMSEWLKQLKT</sequence>
<gene>
    <name evidence="1" type="ORF">CHS0354_038578</name>
</gene>
<dbReference type="EMBL" id="JAEAOA010002241">
    <property type="protein sequence ID" value="KAK3578481.1"/>
    <property type="molecule type" value="Genomic_DNA"/>
</dbReference>
<organism evidence="1 2">
    <name type="scientific">Potamilus streckersoni</name>
    <dbReference type="NCBI Taxonomy" id="2493646"/>
    <lineage>
        <taxon>Eukaryota</taxon>
        <taxon>Metazoa</taxon>
        <taxon>Spiralia</taxon>
        <taxon>Lophotrochozoa</taxon>
        <taxon>Mollusca</taxon>
        <taxon>Bivalvia</taxon>
        <taxon>Autobranchia</taxon>
        <taxon>Heteroconchia</taxon>
        <taxon>Palaeoheterodonta</taxon>
        <taxon>Unionida</taxon>
        <taxon>Unionoidea</taxon>
        <taxon>Unionidae</taxon>
        <taxon>Ambleminae</taxon>
        <taxon>Lampsilini</taxon>
        <taxon>Potamilus</taxon>
    </lineage>
</organism>
<comment type="caution">
    <text evidence="1">The sequence shown here is derived from an EMBL/GenBank/DDBJ whole genome shotgun (WGS) entry which is preliminary data.</text>
</comment>
<dbReference type="Proteomes" id="UP001195483">
    <property type="component" value="Unassembled WGS sequence"/>
</dbReference>
<dbReference type="AlphaFoldDB" id="A0AAE0RS02"/>
<accession>A0AAE0RS02</accession>
<evidence type="ECO:0000313" key="2">
    <source>
        <dbReference type="Proteomes" id="UP001195483"/>
    </source>
</evidence>
<reference evidence="1" key="1">
    <citation type="journal article" date="2021" name="Genome Biol. Evol.">
        <title>A High-Quality Reference Genome for a Parasitic Bivalve with Doubly Uniparental Inheritance (Bivalvia: Unionida).</title>
        <authorList>
            <person name="Smith C.H."/>
        </authorList>
    </citation>
    <scope>NUCLEOTIDE SEQUENCE</scope>
    <source>
        <strain evidence="1">CHS0354</strain>
    </source>
</reference>